<evidence type="ECO:0000256" key="1">
    <source>
        <dbReference type="ARBA" id="ARBA00004316"/>
    </source>
</evidence>
<keyword evidence="2" id="KW-0479">Metal-binding</keyword>
<evidence type="ECO:0000256" key="8">
    <source>
        <dbReference type="PROSITE-ProRule" id="PRU00134"/>
    </source>
</evidence>
<evidence type="ECO:0000256" key="6">
    <source>
        <dbReference type="ARBA" id="ARBA00023043"/>
    </source>
</evidence>
<proteinExistence type="predicted"/>
<reference evidence="11" key="2">
    <citation type="journal article" date="2015" name="Fish Shellfish Immunol.">
        <title>Early steps in the European eel (Anguilla anguilla)-Vibrio vulnificus interaction in the gills: Role of the RtxA13 toxin.</title>
        <authorList>
            <person name="Callol A."/>
            <person name="Pajuelo D."/>
            <person name="Ebbesson L."/>
            <person name="Teles M."/>
            <person name="MacKenzie S."/>
            <person name="Amaro C."/>
        </authorList>
    </citation>
    <scope>NUCLEOTIDE SEQUENCE</scope>
</reference>
<evidence type="ECO:0000313" key="11">
    <source>
        <dbReference type="EMBL" id="JAH96985.1"/>
    </source>
</evidence>
<sequence>MDAEFCTTCGEKGAEKRCSICKTVIYCDQACQKLHWFTHKKVCKKLKDQWEKQGAESAKLMEKEQNAKDDEAVEDTTSSLQDLSVGQEEGSPSGSSHLQADPEVSDPQSTNQV</sequence>
<dbReference type="GO" id="GO:0008270">
    <property type="term" value="F:zinc ion binding"/>
    <property type="evidence" value="ECO:0007669"/>
    <property type="project" value="UniProtKB-KW"/>
</dbReference>
<comment type="subcellular location">
    <subcellularLocation>
        <location evidence="1">Cell projection</location>
    </subcellularLocation>
</comment>
<evidence type="ECO:0000256" key="5">
    <source>
        <dbReference type="ARBA" id="ARBA00022833"/>
    </source>
</evidence>
<dbReference type="InterPro" id="IPR002893">
    <property type="entry name" value="Znf_MYND"/>
</dbReference>
<dbReference type="PROSITE" id="PS01360">
    <property type="entry name" value="ZF_MYND_1"/>
    <property type="match status" value="1"/>
</dbReference>
<dbReference type="PANTHER" id="PTHR24150">
    <property type="entry name" value="ANKYRIN REPEAT AND MYND DOMAIN-CONTAINING PROTEIN 2"/>
    <property type="match status" value="1"/>
</dbReference>
<reference evidence="11" key="1">
    <citation type="submission" date="2014-11" db="EMBL/GenBank/DDBJ databases">
        <authorList>
            <person name="Amaro Gonzalez C."/>
        </authorList>
    </citation>
    <scope>NUCLEOTIDE SEQUENCE</scope>
</reference>
<evidence type="ECO:0000256" key="9">
    <source>
        <dbReference type="SAM" id="MobiDB-lite"/>
    </source>
</evidence>
<evidence type="ECO:0000259" key="10">
    <source>
        <dbReference type="PROSITE" id="PS50865"/>
    </source>
</evidence>
<keyword evidence="3" id="KW-0677">Repeat</keyword>
<name>A0A0E9X527_ANGAN</name>
<evidence type="ECO:0000256" key="4">
    <source>
        <dbReference type="ARBA" id="ARBA00022771"/>
    </source>
</evidence>
<dbReference type="EMBL" id="GBXM01011592">
    <property type="protein sequence ID" value="JAH96985.1"/>
    <property type="molecule type" value="Transcribed_RNA"/>
</dbReference>
<dbReference type="PANTHER" id="PTHR24150:SF8">
    <property type="entry name" value="ANKYRIN REPEAT AND MYND DOMAIN-CONTAINING PROTEIN 2"/>
    <property type="match status" value="1"/>
</dbReference>
<dbReference type="Pfam" id="PF01753">
    <property type="entry name" value="zf-MYND"/>
    <property type="match status" value="1"/>
</dbReference>
<evidence type="ECO:0000256" key="3">
    <source>
        <dbReference type="ARBA" id="ARBA00022737"/>
    </source>
</evidence>
<dbReference type="AlphaFoldDB" id="A0A0E9X527"/>
<feature type="domain" description="MYND-type" evidence="10">
    <location>
        <begin position="6"/>
        <end position="43"/>
    </location>
</feature>
<keyword evidence="7" id="KW-0966">Cell projection</keyword>
<organism evidence="11">
    <name type="scientific">Anguilla anguilla</name>
    <name type="common">European freshwater eel</name>
    <name type="synonym">Muraena anguilla</name>
    <dbReference type="NCBI Taxonomy" id="7936"/>
    <lineage>
        <taxon>Eukaryota</taxon>
        <taxon>Metazoa</taxon>
        <taxon>Chordata</taxon>
        <taxon>Craniata</taxon>
        <taxon>Vertebrata</taxon>
        <taxon>Euteleostomi</taxon>
        <taxon>Actinopterygii</taxon>
        <taxon>Neopterygii</taxon>
        <taxon>Teleostei</taxon>
        <taxon>Anguilliformes</taxon>
        <taxon>Anguillidae</taxon>
        <taxon>Anguilla</taxon>
    </lineage>
</organism>
<dbReference type="Gene3D" id="6.10.140.2220">
    <property type="match status" value="1"/>
</dbReference>
<dbReference type="InterPro" id="IPR052452">
    <property type="entry name" value="Ankyrin-MYND_dom_contain_2"/>
</dbReference>
<dbReference type="PROSITE" id="PS50865">
    <property type="entry name" value="ZF_MYND_2"/>
    <property type="match status" value="1"/>
</dbReference>
<keyword evidence="4 8" id="KW-0863">Zinc-finger</keyword>
<dbReference type="GO" id="GO:0042995">
    <property type="term" value="C:cell projection"/>
    <property type="evidence" value="ECO:0007669"/>
    <property type="project" value="UniProtKB-SubCell"/>
</dbReference>
<keyword evidence="6" id="KW-0040">ANK repeat</keyword>
<feature type="compositionally biased region" description="Basic and acidic residues" evidence="9">
    <location>
        <begin position="54"/>
        <end position="70"/>
    </location>
</feature>
<evidence type="ECO:0000256" key="7">
    <source>
        <dbReference type="ARBA" id="ARBA00023273"/>
    </source>
</evidence>
<accession>A0A0E9X527</accession>
<evidence type="ECO:0000256" key="2">
    <source>
        <dbReference type="ARBA" id="ARBA00022723"/>
    </source>
</evidence>
<dbReference type="SUPFAM" id="SSF144232">
    <property type="entry name" value="HIT/MYND zinc finger-like"/>
    <property type="match status" value="1"/>
</dbReference>
<protein>
    <recommendedName>
        <fullName evidence="10">MYND-type domain-containing protein</fullName>
    </recommendedName>
</protein>
<keyword evidence="5" id="KW-0862">Zinc</keyword>
<dbReference type="FunFam" id="6.10.140.2220:FF:000010">
    <property type="entry name" value="Ankyrin repeat and MYND domain-containing protein 2"/>
    <property type="match status" value="1"/>
</dbReference>
<feature type="region of interest" description="Disordered" evidence="9">
    <location>
        <begin position="54"/>
        <end position="113"/>
    </location>
</feature>
<feature type="compositionally biased region" description="Polar residues" evidence="9">
    <location>
        <begin position="75"/>
        <end position="98"/>
    </location>
</feature>